<reference evidence="2" key="1">
    <citation type="submission" date="2020-09" db="EMBL/GenBank/DDBJ databases">
        <title>Comparative genome analyses of four rice-infecting Rhizoctonia solani isolates reveal extensive enrichment of homogalacturonan modification genes.</title>
        <authorList>
            <person name="Lee D.-Y."/>
            <person name="Jeon J."/>
            <person name="Kim K.-T."/>
            <person name="Cheong K."/>
            <person name="Song H."/>
            <person name="Choi G."/>
            <person name="Ko J."/>
            <person name="Opiyo S.O."/>
            <person name="Zuo S."/>
            <person name="Madhav S."/>
            <person name="Lee Y.-H."/>
            <person name="Wang G.-L."/>
        </authorList>
    </citation>
    <scope>NUCLEOTIDE SEQUENCE</scope>
    <source>
        <strain evidence="2">AG1-IA WGL</strain>
    </source>
</reference>
<feature type="compositionally biased region" description="Pro residues" evidence="1">
    <location>
        <begin position="89"/>
        <end position="114"/>
    </location>
</feature>
<dbReference type="Proteomes" id="UP000602905">
    <property type="component" value="Unassembled WGS sequence"/>
</dbReference>
<dbReference type="OrthoDB" id="3223177at2759"/>
<evidence type="ECO:0000256" key="1">
    <source>
        <dbReference type="SAM" id="MobiDB-lite"/>
    </source>
</evidence>
<feature type="compositionally biased region" description="Low complexity" evidence="1">
    <location>
        <begin position="16"/>
        <end position="25"/>
    </location>
</feature>
<organism evidence="2 3">
    <name type="scientific">Rhizoctonia solani</name>
    <dbReference type="NCBI Taxonomy" id="456999"/>
    <lineage>
        <taxon>Eukaryota</taxon>
        <taxon>Fungi</taxon>
        <taxon>Dikarya</taxon>
        <taxon>Basidiomycota</taxon>
        <taxon>Agaricomycotina</taxon>
        <taxon>Agaricomycetes</taxon>
        <taxon>Cantharellales</taxon>
        <taxon>Ceratobasidiaceae</taxon>
        <taxon>Rhizoctonia</taxon>
    </lineage>
</organism>
<feature type="region of interest" description="Disordered" evidence="1">
    <location>
        <begin position="1"/>
        <end position="27"/>
    </location>
</feature>
<sequence length="165" mass="18405">MTIVLAHPNQSTLLTRRAGPAAARRPSPPYWLAWQRDPHLEVADLRSFYNRERTRTENIKRTVASRRKTRAQSPSAQSPEPEEPQPVLINPPTPAPAPAPAIVPTPAPAPAPVPIQPEKQLDLLGMYSSLLESRLQSVERVSKLLSDWREHKPLADAPFPPSRFP</sequence>
<proteinExistence type="predicted"/>
<gene>
    <name evidence="2" type="ORF">RHS03_02685</name>
</gene>
<name>A0A8H7HWE0_9AGAM</name>
<dbReference type="AlphaFoldDB" id="A0A8H7HWE0"/>
<comment type="caution">
    <text evidence="2">The sequence shown here is derived from an EMBL/GenBank/DDBJ whole genome shotgun (WGS) entry which is preliminary data.</text>
</comment>
<evidence type="ECO:0000313" key="2">
    <source>
        <dbReference type="EMBL" id="KAF8709535.1"/>
    </source>
</evidence>
<accession>A0A8H7HWE0</accession>
<dbReference type="EMBL" id="JACYCD010000048">
    <property type="protein sequence ID" value="KAF8709535.1"/>
    <property type="molecule type" value="Genomic_DNA"/>
</dbReference>
<feature type="non-terminal residue" evidence="2">
    <location>
        <position position="1"/>
    </location>
</feature>
<evidence type="ECO:0000313" key="3">
    <source>
        <dbReference type="Proteomes" id="UP000602905"/>
    </source>
</evidence>
<feature type="region of interest" description="Disordered" evidence="1">
    <location>
        <begin position="54"/>
        <end position="114"/>
    </location>
</feature>
<protein>
    <submittedName>
        <fullName evidence="2">Uncharacterized protein</fullName>
    </submittedName>
</protein>